<reference evidence="1" key="1">
    <citation type="submission" date="2022-05" db="EMBL/GenBank/DDBJ databases">
        <authorList>
            <person name="Alioto T."/>
            <person name="Alioto T."/>
            <person name="Gomez Garrido J."/>
        </authorList>
    </citation>
    <scope>NUCLEOTIDE SEQUENCE</scope>
    <source>
        <strain evidence="1">112</strain>
    </source>
</reference>
<gene>
    <name evidence="1" type="ORF">AI2935V1_3201</name>
</gene>
<organism evidence="1 2">
    <name type="scientific">Citrobacter freundii</name>
    <dbReference type="NCBI Taxonomy" id="546"/>
    <lineage>
        <taxon>Bacteria</taxon>
        <taxon>Pseudomonadati</taxon>
        <taxon>Pseudomonadota</taxon>
        <taxon>Gammaproteobacteria</taxon>
        <taxon>Enterobacterales</taxon>
        <taxon>Enterobacteriaceae</taxon>
        <taxon>Citrobacter</taxon>
        <taxon>Citrobacter freundii complex</taxon>
    </lineage>
</organism>
<protein>
    <recommendedName>
        <fullName evidence="3">Primosomal replication protein PriB/PriC domain protein</fullName>
    </recommendedName>
</protein>
<dbReference type="Proteomes" id="UP000789647">
    <property type="component" value="Chromosome"/>
</dbReference>
<name>A0AAD1TWZ2_CITFR</name>
<accession>A0AAD1TWZ2</accession>
<dbReference type="AlphaFoldDB" id="A0AAD1TWZ2"/>
<sequence>MVVNRVDIEAMIQRYTEAEMAVLDGKTIRFNGQEMTMENLSEIRKGRQEWERRLSSLISHRRGRPGYRLARFE</sequence>
<evidence type="ECO:0000313" key="1">
    <source>
        <dbReference type="EMBL" id="CAH6600144.1"/>
    </source>
</evidence>
<evidence type="ECO:0000313" key="2">
    <source>
        <dbReference type="Proteomes" id="UP000789647"/>
    </source>
</evidence>
<dbReference type="EMBL" id="OW995941">
    <property type="protein sequence ID" value="CAH6600144.1"/>
    <property type="molecule type" value="Genomic_DNA"/>
</dbReference>
<evidence type="ECO:0008006" key="3">
    <source>
        <dbReference type="Google" id="ProtNLM"/>
    </source>
</evidence>
<proteinExistence type="predicted"/>